<feature type="compositionally biased region" description="Basic and acidic residues" evidence="2">
    <location>
        <begin position="13"/>
        <end position="25"/>
    </location>
</feature>
<evidence type="ECO:0000313" key="3">
    <source>
        <dbReference type="EMBL" id="SDH41669.1"/>
    </source>
</evidence>
<dbReference type="EMBL" id="FNBE01000022">
    <property type="protein sequence ID" value="SDH41669.1"/>
    <property type="molecule type" value="Genomic_DNA"/>
</dbReference>
<dbReference type="STRING" id="366584.SAMN05216377_12225"/>
<name>A0A1G8C8P5_PSEOR</name>
<feature type="region of interest" description="Disordered" evidence="2">
    <location>
        <begin position="1"/>
        <end position="25"/>
    </location>
</feature>
<evidence type="ECO:0000256" key="1">
    <source>
        <dbReference type="ARBA" id="ARBA00006479"/>
    </source>
</evidence>
<dbReference type="InterPro" id="IPR000600">
    <property type="entry name" value="ROK"/>
</dbReference>
<dbReference type="InterPro" id="IPR043129">
    <property type="entry name" value="ATPase_NBD"/>
</dbReference>
<comment type="similarity">
    <text evidence="1">Belongs to the ROK (NagC/XylR) family.</text>
</comment>
<gene>
    <name evidence="3" type="ORF">SAMN05216377_12225</name>
</gene>
<dbReference type="PANTHER" id="PTHR18964">
    <property type="entry name" value="ROK (REPRESSOR, ORF, KINASE) FAMILY"/>
    <property type="match status" value="1"/>
</dbReference>
<keyword evidence="4" id="KW-1185">Reference proteome</keyword>
<dbReference type="Gene3D" id="3.30.420.40">
    <property type="match status" value="2"/>
</dbReference>
<evidence type="ECO:0000313" key="4">
    <source>
        <dbReference type="Proteomes" id="UP000198967"/>
    </source>
</evidence>
<dbReference type="GO" id="GO:0016301">
    <property type="term" value="F:kinase activity"/>
    <property type="evidence" value="ECO:0007669"/>
    <property type="project" value="UniProtKB-KW"/>
</dbReference>
<evidence type="ECO:0000256" key="2">
    <source>
        <dbReference type="SAM" id="MobiDB-lite"/>
    </source>
</evidence>
<dbReference type="SUPFAM" id="SSF53067">
    <property type="entry name" value="Actin-like ATPase domain"/>
    <property type="match status" value="2"/>
</dbReference>
<dbReference type="PANTHER" id="PTHR18964:SF169">
    <property type="entry name" value="N-ACETYLMANNOSAMINE KINASE"/>
    <property type="match status" value="1"/>
</dbReference>
<reference evidence="3 4" key="1">
    <citation type="submission" date="2016-10" db="EMBL/GenBank/DDBJ databases">
        <authorList>
            <person name="de Groot N.N."/>
        </authorList>
    </citation>
    <scope>NUCLEOTIDE SEQUENCE [LARGE SCALE GENOMIC DNA]</scope>
    <source>
        <strain evidence="3 4">CGMCC 4.3143</strain>
    </source>
</reference>
<keyword evidence="3" id="KW-0808">Transferase</keyword>
<keyword evidence="3" id="KW-0418">Kinase</keyword>
<accession>A0A1G8C8P5</accession>
<sequence length="324" mass="32628">MGGPVDADTDSPEYPRTDDVRDTPARRPVSILAVDIGGTKVALRHEDGGAPPYEAVVRWSDGASRADDLALLRAAVAAVPGGSRAVGLSLPATVDVSGTVTSWPNRPSWVGLDWAGVVADLFPATPAATADDGDLAALAEAEHAGRSDVLYLGVGTGVGGGVVSAGRPVPRQGRGSCEVGHVVVALDGPRCDCGRRGCLQAIASGPAVLRTASRARGYETGYDELREGWRAGAPWADVAVRVAGRALAAAVVGVGELLRVDLAVIGGGFAAGVPDLTAVVADQVADYARVGHPVPAVRAAALGGASSLHGAVSLARSLRVGAPR</sequence>
<organism evidence="3 4">
    <name type="scientific">Pseudonocardia oroxyli</name>
    <dbReference type="NCBI Taxonomy" id="366584"/>
    <lineage>
        <taxon>Bacteria</taxon>
        <taxon>Bacillati</taxon>
        <taxon>Actinomycetota</taxon>
        <taxon>Actinomycetes</taxon>
        <taxon>Pseudonocardiales</taxon>
        <taxon>Pseudonocardiaceae</taxon>
        <taxon>Pseudonocardia</taxon>
    </lineage>
</organism>
<dbReference type="OrthoDB" id="9795247at2"/>
<proteinExistence type="inferred from homology"/>
<protein>
    <submittedName>
        <fullName evidence="3">Kanosamine 6-kinase</fullName>
    </submittedName>
</protein>
<dbReference type="Pfam" id="PF00480">
    <property type="entry name" value="ROK"/>
    <property type="match status" value="1"/>
</dbReference>
<dbReference type="AlphaFoldDB" id="A0A1G8C8P5"/>
<dbReference type="Proteomes" id="UP000198967">
    <property type="component" value="Unassembled WGS sequence"/>
</dbReference>